<name>A0ABW3H2X2_9BACL</name>
<evidence type="ECO:0000259" key="1">
    <source>
        <dbReference type="Pfam" id="PF13182"/>
    </source>
</evidence>
<reference evidence="3" key="1">
    <citation type="journal article" date="2019" name="Int. J. Syst. Evol. Microbiol.">
        <title>The Global Catalogue of Microorganisms (GCM) 10K type strain sequencing project: providing services to taxonomists for standard genome sequencing and annotation.</title>
        <authorList>
            <consortium name="The Broad Institute Genomics Platform"/>
            <consortium name="The Broad Institute Genome Sequencing Center for Infectious Disease"/>
            <person name="Wu L."/>
            <person name="Ma J."/>
        </authorList>
    </citation>
    <scope>NUCLEOTIDE SEQUENCE [LARGE SCALE GENOMIC DNA]</scope>
    <source>
        <strain evidence="3">CCUG 63563</strain>
    </source>
</reference>
<dbReference type="EMBL" id="JBHTJF010000022">
    <property type="protein sequence ID" value="MFD0943657.1"/>
    <property type="molecule type" value="Genomic_DNA"/>
</dbReference>
<organism evidence="2 3">
    <name type="scientific">Savagea faecisuis</name>
    <dbReference type="NCBI Taxonomy" id="1274803"/>
    <lineage>
        <taxon>Bacteria</taxon>
        <taxon>Bacillati</taxon>
        <taxon>Bacillota</taxon>
        <taxon>Bacilli</taxon>
        <taxon>Bacillales</taxon>
        <taxon>Caryophanaceae</taxon>
        <taxon>Savagea</taxon>
    </lineage>
</organism>
<gene>
    <name evidence="2" type="ORF">ACFQ0V_07685</name>
</gene>
<dbReference type="InterPro" id="IPR025248">
    <property type="entry name" value="DUF4007"/>
</dbReference>
<dbReference type="Proteomes" id="UP001596976">
    <property type="component" value="Unassembled WGS sequence"/>
</dbReference>
<keyword evidence="3" id="KW-1185">Reference proteome</keyword>
<sequence>MGYNQHQSFYLRDRWLGKAIRSIETNPSFFFEKDAFEKIGLGKNMVQSLRHWIKAIGIVDEDRIKKVHTLTPLGKLIKKYDITLKYVATAAILHYEITKQDEPSTAWYWFFNELKDTQISREDLLVTFQSWVQSRETRVVSENSLKRDVDTLIRMYTAGEDNEDPEEVTLSPLANLQVMTEKNGIVYKEEAIIPKQDEIFLMYVLLDYSQRKEQYVLNIDDLLQETGLFGNIYNWSRANILRMLNDWTYEDEFKIVFTRTNNLDVIRVPEVDPIDFLETQYKNKENEEKW</sequence>
<dbReference type="Pfam" id="PF13182">
    <property type="entry name" value="DUF4007"/>
    <property type="match status" value="1"/>
</dbReference>
<proteinExistence type="predicted"/>
<dbReference type="RefSeq" id="WP_381011833.1">
    <property type="nucleotide sequence ID" value="NZ_JBHTJF010000022.1"/>
</dbReference>
<accession>A0ABW3H2X2</accession>
<protein>
    <submittedName>
        <fullName evidence="2">DUF4007 family protein</fullName>
    </submittedName>
</protein>
<evidence type="ECO:0000313" key="2">
    <source>
        <dbReference type="EMBL" id="MFD0943657.1"/>
    </source>
</evidence>
<evidence type="ECO:0000313" key="3">
    <source>
        <dbReference type="Proteomes" id="UP001596976"/>
    </source>
</evidence>
<comment type="caution">
    <text evidence="2">The sequence shown here is derived from an EMBL/GenBank/DDBJ whole genome shotgun (WGS) entry which is preliminary data.</text>
</comment>
<feature type="domain" description="DUF4007" evidence="1">
    <location>
        <begin position="3"/>
        <end position="280"/>
    </location>
</feature>